<dbReference type="SUPFAM" id="SSF81296">
    <property type="entry name" value="E set domains"/>
    <property type="match status" value="1"/>
</dbReference>
<dbReference type="SUPFAM" id="SSF51011">
    <property type="entry name" value="Glycosyl hydrolase domain"/>
    <property type="match status" value="1"/>
</dbReference>
<dbReference type="InterPro" id="IPR013783">
    <property type="entry name" value="Ig-like_fold"/>
</dbReference>
<dbReference type="InterPro" id="IPR015171">
    <property type="entry name" value="Cyc-maltodext_N"/>
</dbReference>
<dbReference type="SMART" id="SM00642">
    <property type="entry name" value="Aamy"/>
    <property type="match status" value="1"/>
</dbReference>
<evidence type="ECO:0000256" key="1">
    <source>
        <dbReference type="ARBA" id="ARBA00022801"/>
    </source>
</evidence>
<evidence type="ECO:0000313" key="4">
    <source>
        <dbReference type="EMBL" id="VAX22583.1"/>
    </source>
</evidence>
<keyword evidence="2 4" id="KW-0326">Glycosidase</keyword>
<feature type="domain" description="Glycosyl hydrolase family 13 catalytic" evidence="3">
    <location>
        <begin position="136"/>
        <end position="526"/>
    </location>
</feature>
<dbReference type="Pfam" id="PF09087">
    <property type="entry name" value="Cyc-maltodext_N"/>
    <property type="match status" value="1"/>
</dbReference>
<reference evidence="4" key="1">
    <citation type="submission" date="2018-06" db="EMBL/GenBank/DDBJ databases">
        <authorList>
            <person name="Zhirakovskaya E."/>
        </authorList>
    </citation>
    <scope>NUCLEOTIDE SEQUENCE</scope>
</reference>
<dbReference type="GO" id="GO:0005975">
    <property type="term" value="P:carbohydrate metabolic process"/>
    <property type="evidence" value="ECO:0007669"/>
    <property type="project" value="InterPro"/>
</dbReference>
<accession>A0A3B1CD28</accession>
<dbReference type="InterPro" id="IPR014756">
    <property type="entry name" value="Ig_E-set"/>
</dbReference>
<dbReference type="PANTHER" id="PTHR10357">
    <property type="entry name" value="ALPHA-AMYLASE FAMILY MEMBER"/>
    <property type="match status" value="1"/>
</dbReference>
<dbReference type="InterPro" id="IPR006047">
    <property type="entry name" value="GH13_cat_dom"/>
</dbReference>
<keyword evidence="1 4" id="KW-0378">Hydrolase</keyword>
<protein>
    <submittedName>
        <fullName evidence="4">Neopullulanase</fullName>
        <ecNumber evidence="4">3.2.1.135</ecNumber>
    </submittedName>
</protein>
<dbReference type="InterPro" id="IPR017853">
    <property type="entry name" value="GH"/>
</dbReference>
<dbReference type="SUPFAM" id="SSF51445">
    <property type="entry name" value="(Trans)glycosidases"/>
    <property type="match status" value="1"/>
</dbReference>
<dbReference type="Gene3D" id="2.60.40.10">
    <property type="entry name" value="Immunoglobulins"/>
    <property type="match status" value="1"/>
</dbReference>
<dbReference type="Pfam" id="PF00128">
    <property type="entry name" value="Alpha-amylase"/>
    <property type="match status" value="1"/>
</dbReference>
<dbReference type="GO" id="GO:0031216">
    <property type="term" value="F:neopullulanase activity"/>
    <property type="evidence" value="ECO:0007669"/>
    <property type="project" value="UniProtKB-EC"/>
</dbReference>
<evidence type="ECO:0000259" key="3">
    <source>
        <dbReference type="SMART" id="SM00642"/>
    </source>
</evidence>
<evidence type="ECO:0000256" key="2">
    <source>
        <dbReference type="ARBA" id="ARBA00023295"/>
    </source>
</evidence>
<dbReference type="EMBL" id="UOGD01000231">
    <property type="protein sequence ID" value="VAX22583.1"/>
    <property type="molecule type" value="Genomic_DNA"/>
</dbReference>
<gene>
    <name evidence="4" type="ORF">MNBD_IGNAVI01-1993</name>
</gene>
<dbReference type="Gene3D" id="3.20.20.80">
    <property type="entry name" value="Glycosidases"/>
    <property type="match status" value="1"/>
</dbReference>
<dbReference type="AlphaFoldDB" id="A0A3B1CD28"/>
<dbReference type="Gene3D" id="2.60.40.1180">
    <property type="entry name" value="Golgi alpha-mannosidase II"/>
    <property type="match status" value="1"/>
</dbReference>
<dbReference type="PANTHER" id="PTHR10357:SF210">
    <property type="entry name" value="MALTODEXTRIN GLUCOSIDASE"/>
    <property type="match status" value="1"/>
</dbReference>
<organism evidence="4">
    <name type="scientific">hydrothermal vent metagenome</name>
    <dbReference type="NCBI Taxonomy" id="652676"/>
    <lineage>
        <taxon>unclassified sequences</taxon>
        <taxon>metagenomes</taxon>
        <taxon>ecological metagenomes</taxon>
    </lineage>
</organism>
<dbReference type="Pfam" id="PF10438">
    <property type="entry name" value="Cyc-maltodext_C"/>
    <property type="match status" value="1"/>
</dbReference>
<proteinExistence type="predicted"/>
<name>A0A3B1CD28_9ZZZZ</name>
<dbReference type="InterPro" id="IPR013780">
    <property type="entry name" value="Glyco_hydro_b"/>
</dbReference>
<dbReference type="EC" id="3.2.1.135" evidence="4"/>
<dbReference type="InterPro" id="IPR019492">
    <property type="entry name" value="Cyclo-malto-dextrinase_C"/>
</dbReference>
<sequence length="614" mass="71212">MTIKNIIPKVNMKLKILLLLFFLYTIGFAQSFNVNKIEPPNWWEGMKTDQIQLMVYGENLGHVEVKSSGLKITQVHKVKNRSYLFVDIDLSGQKSGNYQLIFFDSDENVDITYPILKRERTINRQQGFSNEDVIYLIMPDRFANGDTANDEVEGYKDSMQDQFTQARHGGDIQGVIDHLDYLKDLGITTVWLTPLVENNTFRSYHGYSATDFYKIDPRLGNIDLYKTLVSKAHDKDLKIIMDHVSNHISIDHPWIKDLPTPDWINGTVKDHLSADHHKMVYTDPHADSTTIEHVYKGWFVDYMPDLNQANRYLGNYIIQNTIWWIETSGVDGIREDTYPYCNQEFMSRWAKAVMNEYSDFNIVGEVWTGEPAFLSGYQGGNKLRDFDTNLPAVTDFGMRDALGDFLKGNKNIDDFYNLLTKDYLYPDSDNLVTFIDNHDIGRAMFQADTNIAKFKIAFHMLLTTRGIPQILYGTEIGMIENDDHGTLRKNFPGGFPKDDRNAFTESGRTEYENDIFYFFQKILTLRQDHPALSKGKLIHFPVVDNVYIYFKIFDDELILNVINTNEYLVEIDMNKYSQIIKNRNSFTDLLSAKHFDLKDKIKIKGMKAEMFLIE</sequence>